<dbReference type="PANTHER" id="PTHR47552:SF1">
    <property type="entry name" value="PHOSPHORIBOSYLFORMYLGLYCINAMIDINE SYNTHASE SUBUNIT PURQ"/>
    <property type="match status" value="1"/>
</dbReference>
<dbReference type="EC" id="3.5.1.2" evidence="8"/>
<dbReference type="SUPFAM" id="SSF52317">
    <property type="entry name" value="Class I glutamine amidotransferase-like"/>
    <property type="match status" value="1"/>
</dbReference>
<dbReference type="GO" id="GO:0005737">
    <property type="term" value="C:cytoplasm"/>
    <property type="evidence" value="ECO:0007669"/>
    <property type="project" value="UniProtKB-SubCell"/>
</dbReference>
<evidence type="ECO:0000256" key="5">
    <source>
        <dbReference type="ARBA" id="ARBA00022801"/>
    </source>
</evidence>
<protein>
    <recommendedName>
        <fullName evidence="8">Phosphoribosylformylglycinamidine synthase subunit PurQ</fullName>
        <shortName evidence="8">FGAM synthase</shortName>
        <ecNumber evidence="8">6.3.5.3</ecNumber>
    </recommendedName>
    <alternativeName>
        <fullName evidence="8">Formylglycinamide ribonucleotide amidotransferase subunit I</fullName>
        <shortName evidence="8">FGAR amidotransferase I</shortName>
        <shortName evidence="8">FGAR-AT I</shortName>
    </alternativeName>
    <alternativeName>
        <fullName evidence="8">Glutaminase PurQ</fullName>
        <ecNumber evidence="8">3.5.1.2</ecNumber>
    </alternativeName>
    <alternativeName>
        <fullName evidence="8">Phosphoribosylformylglycinamidine synthase subunit I</fullName>
    </alternativeName>
</protein>
<keyword evidence="3 8" id="KW-0547">Nucleotide-binding</keyword>
<organism evidence="9 10">
    <name type="scientific">Candidatus Geothrix odensensis</name>
    <dbReference type="NCBI Taxonomy" id="2954440"/>
    <lineage>
        <taxon>Bacteria</taxon>
        <taxon>Pseudomonadati</taxon>
        <taxon>Acidobacteriota</taxon>
        <taxon>Holophagae</taxon>
        <taxon>Holophagales</taxon>
        <taxon>Holophagaceae</taxon>
        <taxon>Geothrix</taxon>
    </lineage>
</organism>
<evidence type="ECO:0000256" key="7">
    <source>
        <dbReference type="ARBA" id="ARBA00022962"/>
    </source>
</evidence>
<dbReference type="Proteomes" id="UP000709959">
    <property type="component" value="Unassembled WGS sequence"/>
</dbReference>
<dbReference type="HAMAP" id="MF_00421">
    <property type="entry name" value="PurQ"/>
    <property type="match status" value="1"/>
</dbReference>
<comment type="subcellular location">
    <subcellularLocation>
        <location evidence="8">Cytoplasm</location>
    </subcellularLocation>
</comment>
<comment type="catalytic activity">
    <reaction evidence="8">
        <text>N(2)-formyl-N(1)-(5-phospho-beta-D-ribosyl)glycinamide + L-glutamine + ATP + H2O = 2-formamido-N(1)-(5-O-phospho-beta-D-ribosyl)acetamidine + L-glutamate + ADP + phosphate + H(+)</text>
        <dbReference type="Rhea" id="RHEA:17129"/>
        <dbReference type="ChEBI" id="CHEBI:15377"/>
        <dbReference type="ChEBI" id="CHEBI:15378"/>
        <dbReference type="ChEBI" id="CHEBI:29985"/>
        <dbReference type="ChEBI" id="CHEBI:30616"/>
        <dbReference type="ChEBI" id="CHEBI:43474"/>
        <dbReference type="ChEBI" id="CHEBI:58359"/>
        <dbReference type="ChEBI" id="CHEBI:147286"/>
        <dbReference type="ChEBI" id="CHEBI:147287"/>
        <dbReference type="ChEBI" id="CHEBI:456216"/>
        <dbReference type="EC" id="6.3.5.3"/>
    </reaction>
</comment>
<dbReference type="NCBIfam" id="TIGR01737">
    <property type="entry name" value="FGAM_synth_I"/>
    <property type="match status" value="1"/>
</dbReference>
<keyword evidence="1 8" id="KW-0963">Cytoplasm</keyword>
<dbReference type="InterPro" id="IPR029062">
    <property type="entry name" value="Class_I_gatase-like"/>
</dbReference>
<comment type="subunit">
    <text evidence="8">Part of the FGAM synthase complex composed of 1 PurL, 1 PurQ and 2 PurS subunits.</text>
</comment>
<evidence type="ECO:0000313" key="9">
    <source>
        <dbReference type="EMBL" id="MBK8572909.1"/>
    </source>
</evidence>
<dbReference type="PANTHER" id="PTHR47552">
    <property type="entry name" value="PHOSPHORIBOSYLFORMYLGLYCINAMIDINE SYNTHASE SUBUNIT PURQ"/>
    <property type="match status" value="1"/>
</dbReference>
<keyword evidence="2 8" id="KW-0436">Ligase</keyword>
<dbReference type="Pfam" id="PF13507">
    <property type="entry name" value="GATase_5"/>
    <property type="match status" value="1"/>
</dbReference>
<evidence type="ECO:0000256" key="3">
    <source>
        <dbReference type="ARBA" id="ARBA00022741"/>
    </source>
</evidence>
<comment type="caution">
    <text evidence="9">The sequence shown here is derived from an EMBL/GenBank/DDBJ whole genome shotgun (WGS) entry which is preliminary data.</text>
</comment>
<dbReference type="EC" id="6.3.5.3" evidence="8"/>
<dbReference type="NCBIfam" id="NF002957">
    <property type="entry name" value="PRK03619.1"/>
    <property type="match status" value="1"/>
</dbReference>
<accession>A0A936F2G4</accession>
<dbReference type="AlphaFoldDB" id="A0A936F2G4"/>
<keyword evidence="6 8" id="KW-0067">ATP-binding</keyword>
<feature type="active site" description="Nucleophile" evidence="8">
    <location>
        <position position="87"/>
    </location>
</feature>
<keyword evidence="4 8" id="KW-0658">Purine biosynthesis</keyword>
<dbReference type="EMBL" id="JADKCH010000010">
    <property type="protein sequence ID" value="MBK8572909.1"/>
    <property type="molecule type" value="Genomic_DNA"/>
</dbReference>
<dbReference type="GO" id="GO:0005524">
    <property type="term" value="F:ATP binding"/>
    <property type="evidence" value="ECO:0007669"/>
    <property type="project" value="UniProtKB-KW"/>
</dbReference>
<gene>
    <name evidence="8 9" type="primary">purQ</name>
    <name evidence="9" type="ORF">IPN91_09740</name>
</gene>
<evidence type="ECO:0000313" key="10">
    <source>
        <dbReference type="Proteomes" id="UP000709959"/>
    </source>
</evidence>
<dbReference type="GO" id="GO:0004642">
    <property type="term" value="F:phosphoribosylformylglycinamidine synthase activity"/>
    <property type="evidence" value="ECO:0007669"/>
    <property type="project" value="UniProtKB-UniRule"/>
</dbReference>
<sequence length="232" mass="24784">MRVAVPVFPGSNCDHDALHACGTVMGWETIPVWHQETRLPENTELVFVPGGFSYGDYLRCGAIAALAPIMADVKRHADNGGLVLGVCNGFQILCEAQLLPGALLRNESLRFIHADVHLRVERADLPFTRAMKPGEVFQVPIAHAEGNFTLDPADLADLEARGGVALRYCSPKGEIGEAHVPNGAMNGIAGIVNVRGNVLGMMPHPERAVDPKLGPTGGMGMFRSLAEAFARA</sequence>
<comment type="pathway">
    <text evidence="8">Purine metabolism; IMP biosynthesis via de novo pathway; 5-amino-1-(5-phospho-D-ribosyl)imidazole from N(2)-formyl-N(1)-(5-phospho-D-ribosyl)glycinamide: step 1/2.</text>
</comment>
<keyword evidence="5 8" id="KW-0378">Hydrolase</keyword>
<dbReference type="PIRSF" id="PIRSF001586">
    <property type="entry name" value="FGAM_synth_I"/>
    <property type="match status" value="1"/>
</dbReference>
<dbReference type="GO" id="GO:0006189">
    <property type="term" value="P:'de novo' IMP biosynthetic process"/>
    <property type="evidence" value="ECO:0007669"/>
    <property type="project" value="UniProtKB-UniRule"/>
</dbReference>
<evidence type="ECO:0000256" key="4">
    <source>
        <dbReference type="ARBA" id="ARBA00022755"/>
    </source>
</evidence>
<evidence type="ECO:0000256" key="1">
    <source>
        <dbReference type="ARBA" id="ARBA00022490"/>
    </source>
</evidence>
<keyword evidence="7 8" id="KW-0315">Glutamine amidotransferase</keyword>
<comment type="function">
    <text evidence="8">Part of the phosphoribosylformylglycinamidine synthase complex involved in the purines biosynthetic pathway. Catalyzes the ATP-dependent conversion of formylglycinamide ribonucleotide (FGAR) and glutamine to yield formylglycinamidine ribonucleotide (FGAM) and glutamate. The FGAM synthase complex is composed of three subunits. PurQ produces an ammonia molecule by converting glutamine to glutamate. PurL transfers the ammonia molecule to FGAR to form FGAM in an ATP-dependent manner. PurS interacts with PurQ and PurL and is thought to assist in the transfer of the ammonia molecule from PurQ to PurL.</text>
</comment>
<feature type="active site" evidence="8">
    <location>
        <position position="204"/>
    </location>
</feature>
<evidence type="ECO:0000256" key="6">
    <source>
        <dbReference type="ARBA" id="ARBA00022840"/>
    </source>
</evidence>
<evidence type="ECO:0000256" key="8">
    <source>
        <dbReference type="HAMAP-Rule" id="MF_00421"/>
    </source>
</evidence>
<dbReference type="GO" id="GO:0004359">
    <property type="term" value="F:glutaminase activity"/>
    <property type="evidence" value="ECO:0007669"/>
    <property type="project" value="UniProtKB-EC"/>
</dbReference>
<dbReference type="Gene3D" id="3.40.50.880">
    <property type="match status" value="1"/>
</dbReference>
<dbReference type="InterPro" id="IPR010075">
    <property type="entry name" value="PRibForGlyAmidine_synth_PurQ"/>
</dbReference>
<evidence type="ECO:0000256" key="2">
    <source>
        <dbReference type="ARBA" id="ARBA00022598"/>
    </source>
</evidence>
<dbReference type="PROSITE" id="PS51273">
    <property type="entry name" value="GATASE_TYPE_1"/>
    <property type="match status" value="1"/>
</dbReference>
<dbReference type="CDD" id="cd01740">
    <property type="entry name" value="GATase1_FGAR_AT"/>
    <property type="match status" value="1"/>
</dbReference>
<name>A0A936F2G4_9BACT</name>
<comment type="catalytic activity">
    <reaction evidence="8">
        <text>L-glutamine + H2O = L-glutamate + NH4(+)</text>
        <dbReference type="Rhea" id="RHEA:15889"/>
        <dbReference type="ChEBI" id="CHEBI:15377"/>
        <dbReference type="ChEBI" id="CHEBI:28938"/>
        <dbReference type="ChEBI" id="CHEBI:29985"/>
        <dbReference type="ChEBI" id="CHEBI:58359"/>
        <dbReference type="EC" id="3.5.1.2"/>
    </reaction>
</comment>
<proteinExistence type="inferred from homology"/>
<dbReference type="SMART" id="SM01211">
    <property type="entry name" value="GATase_5"/>
    <property type="match status" value="1"/>
</dbReference>
<reference evidence="9 10" key="1">
    <citation type="submission" date="2020-10" db="EMBL/GenBank/DDBJ databases">
        <title>Connecting structure to function with the recovery of over 1000 high-quality activated sludge metagenome-assembled genomes encoding full-length rRNA genes using long-read sequencing.</title>
        <authorList>
            <person name="Singleton C.M."/>
            <person name="Petriglieri F."/>
            <person name="Kristensen J.M."/>
            <person name="Kirkegaard R.H."/>
            <person name="Michaelsen T.Y."/>
            <person name="Andersen M.H."/>
            <person name="Karst S.M."/>
            <person name="Dueholm M.S."/>
            <person name="Nielsen P.H."/>
            <person name="Albertsen M."/>
        </authorList>
    </citation>
    <scope>NUCLEOTIDE SEQUENCE [LARGE SCALE GENOMIC DNA]</scope>
    <source>
        <strain evidence="9">OdNE_18-Q3-R46-58_MAXAC.008</strain>
    </source>
</reference>
<feature type="active site" evidence="8">
    <location>
        <position position="206"/>
    </location>
</feature>